<dbReference type="EMBL" id="JBHSBC010000003">
    <property type="protein sequence ID" value="MFC3979443.1"/>
    <property type="molecule type" value="Genomic_DNA"/>
</dbReference>
<proteinExistence type="predicted"/>
<name>A0ABV8EVS0_9ACTN</name>
<organism evidence="1 2">
    <name type="scientific">Streptosporangium jomthongense</name>
    <dbReference type="NCBI Taxonomy" id="1193683"/>
    <lineage>
        <taxon>Bacteria</taxon>
        <taxon>Bacillati</taxon>
        <taxon>Actinomycetota</taxon>
        <taxon>Actinomycetes</taxon>
        <taxon>Streptosporangiales</taxon>
        <taxon>Streptosporangiaceae</taxon>
        <taxon>Streptosporangium</taxon>
    </lineage>
</organism>
<reference evidence="2" key="1">
    <citation type="journal article" date="2019" name="Int. J. Syst. Evol. Microbiol.">
        <title>The Global Catalogue of Microorganisms (GCM) 10K type strain sequencing project: providing services to taxonomists for standard genome sequencing and annotation.</title>
        <authorList>
            <consortium name="The Broad Institute Genomics Platform"/>
            <consortium name="The Broad Institute Genome Sequencing Center for Infectious Disease"/>
            <person name="Wu L."/>
            <person name="Ma J."/>
        </authorList>
    </citation>
    <scope>NUCLEOTIDE SEQUENCE [LARGE SCALE GENOMIC DNA]</scope>
    <source>
        <strain evidence="2">TBRC 7912</strain>
    </source>
</reference>
<evidence type="ECO:0000313" key="1">
    <source>
        <dbReference type="EMBL" id="MFC3979443.1"/>
    </source>
</evidence>
<sequence>MLVSRLLLISEITLTDMVVGTAFSALAAPDDPAAERPAVTVDAGEAS</sequence>
<dbReference type="Proteomes" id="UP001595698">
    <property type="component" value="Unassembled WGS sequence"/>
</dbReference>
<comment type="caution">
    <text evidence="1">The sequence shown here is derived from an EMBL/GenBank/DDBJ whole genome shotgun (WGS) entry which is preliminary data.</text>
</comment>
<evidence type="ECO:0000313" key="2">
    <source>
        <dbReference type="Proteomes" id="UP001595698"/>
    </source>
</evidence>
<keyword evidence="2" id="KW-1185">Reference proteome</keyword>
<gene>
    <name evidence="1" type="ORF">ACFOYY_04880</name>
</gene>
<dbReference type="RefSeq" id="WP_352015698.1">
    <property type="nucleotide sequence ID" value="NZ_JBHSBC010000003.1"/>
</dbReference>
<accession>A0ABV8EVS0</accession>
<protein>
    <submittedName>
        <fullName evidence="1">Uncharacterized protein</fullName>
    </submittedName>
</protein>